<gene>
    <name evidence="6" type="ordered locus">KNP414_03005</name>
</gene>
<evidence type="ECO:0000256" key="3">
    <source>
        <dbReference type="ARBA" id="ARBA00023125"/>
    </source>
</evidence>
<evidence type="ECO:0000256" key="1">
    <source>
        <dbReference type="ARBA" id="ARBA00009437"/>
    </source>
</evidence>
<keyword evidence="2" id="KW-0805">Transcription regulation</keyword>
<dbReference type="EMBL" id="CP002869">
    <property type="protein sequence ID" value="AEI41563.1"/>
    <property type="molecule type" value="Genomic_DNA"/>
</dbReference>
<dbReference type="PANTHER" id="PTHR30126:SF64">
    <property type="entry name" value="HTH-TYPE TRANSCRIPTIONAL REGULATOR CITR"/>
    <property type="match status" value="1"/>
</dbReference>
<dbReference type="SUPFAM" id="SSF46785">
    <property type="entry name" value="Winged helix' DNA-binding domain"/>
    <property type="match status" value="1"/>
</dbReference>
<dbReference type="InterPro" id="IPR036390">
    <property type="entry name" value="WH_DNA-bd_sf"/>
</dbReference>
<evidence type="ECO:0000256" key="2">
    <source>
        <dbReference type="ARBA" id="ARBA00023015"/>
    </source>
</evidence>
<dbReference type="PATRIC" id="fig|1036673.3.peg.2756"/>
<dbReference type="FunFam" id="1.10.10.10:FF:000001">
    <property type="entry name" value="LysR family transcriptional regulator"/>
    <property type="match status" value="1"/>
</dbReference>
<dbReference type="SUPFAM" id="SSF53850">
    <property type="entry name" value="Periplasmic binding protein-like II"/>
    <property type="match status" value="1"/>
</dbReference>
<evidence type="ECO:0000313" key="6">
    <source>
        <dbReference type="EMBL" id="AEI41563.1"/>
    </source>
</evidence>
<dbReference type="Gene3D" id="3.40.190.290">
    <property type="match status" value="1"/>
</dbReference>
<proteinExistence type="inferred from homology"/>
<dbReference type="GO" id="GO:0003700">
    <property type="term" value="F:DNA-binding transcription factor activity"/>
    <property type="evidence" value="ECO:0007669"/>
    <property type="project" value="InterPro"/>
</dbReference>
<dbReference type="PROSITE" id="PS50931">
    <property type="entry name" value="HTH_LYSR"/>
    <property type="match status" value="1"/>
</dbReference>
<protein>
    <submittedName>
        <fullName evidence="6">Transcriptional regulator, LysR family</fullName>
    </submittedName>
</protein>
<keyword evidence="3" id="KW-0238">DNA-binding</keyword>
<comment type="similarity">
    <text evidence="1">Belongs to the LysR transcriptional regulatory family.</text>
</comment>
<dbReference type="GO" id="GO:0000976">
    <property type="term" value="F:transcription cis-regulatory region binding"/>
    <property type="evidence" value="ECO:0007669"/>
    <property type="project" value="TreeGrafter"/>
</dbReference>
<reference evidence="6 7" key="2">
    <citation type="journal article" date="2013" name="Genome Announc.">
        <title>Genome Sequence of Growth-Improving Paenibacillus mucilaginosus Strain KNP414.</title>
        <authorList>
            <person name="Lu J.J."/>
            <person name="Wang J.F."/>
            <person name="Hu X.F."/>
        </authorList>
    </citation>
    <scope>NUCLEOTIDE SEQUENCE [LARGE SCALE GENOMIC DNA]</scope>
    <source>
        <strain evidence="6 7">KNP414</strain>
    </source>
</reference>
<dbReference type="AlphaFoldDB" id="F8F8H5"/>
<dbReference type="Proteomes" id="UP000006620">
    <property type="component" value="Chromosome"/>
</dbReference>
<dbReference type="PRINTS" id="PR00039">
    <property type="entry name" value="HTHLYSR"/>
</dbReference>
<evidence type="ECO:0000313" key="7">
    <source>
        <dbReference type="Proteomes" id="UP000006620"/>
    </source>
</evidence>
<keyword evidence="4" id="KW-0804">Transcription</keyword>
<dbReference type="InterPro" id="IPR036388">
    <property type="entry name" value="WH-like_DNA-bd_sf"/>
</dbReference>
<dbReference type="RefSeq" id="WP_013916724.1">
    <property type="nucleotide sequence ID" value="NC_015690.1"/>
</dbReference>
<feature type="domain" description="HTH lysR-type" evidence="5">
    <location>
        <begin position="3"/>
        <end position="60"/>
    </location>
</feature>
<sequence length="296" mass="33190">MIVNMEWYRVFYTVARTGSLSKAAEELFITQPAVSHSIKQLEAKLGGQLFFRSSKGVRLTGEGEVLFSYIEQAYHLMEAGERRIGEMHDLEAGEVHIGAGDTLCRHVLLPRMETFREDYPRIKVSVTNRTTAETAALLREGRIDFGVVHLPFEDPRLDVRPIRTIHDCFVAGKRYSEELDRQAAPLRLEWLLAYPLILLEQGTSTRRHLDRYAAGQGLSLQPELELGSMDLLLQFARSGMGIACVVREYAQEEMQRGGLTEVPLAVPVPPREVGLVTLQGVPLSAAARRFVDGLTE</sequence>
<dbReference type="KEGG" id="pms:KNP414_03005"/>
<evidence type="ECO:0000256" key="4">
    <source>
        <dbReference type="ARBA" id="ARBA00023163"/>
    </source>
</evidence>
<dbReference type="Gene3D" id="1.10.10.10">
    <property type="entry name" value="Winged helix-like DNA-binding domain superfamily/Winged helix DNA-binding domain"/>
    <property type="match status" value="1"/>
</dbReference>
<accession>F8F8H5</accession>
<organism evidence="6 7">
    <name type="scientific">Paenibacillus mucilaginosus (strain KNP414)</name>
    <dbReference type="NCBI Taxonomy" id="1036673"/>
    <lineage>
        <taxon>Bacteria</taxon>
        <taxon>Bacillati</taxon>
        <taxon>Bacillota</taxon>
        <taxon>Bacilli</taxon>
        <taxon>Bacillales</taxon>
        <taxon>Paenibacillaceae</taxon>
        <taxon>Paenibacillus</taxon>
    </lineage>
</organism>
<reference evidence="7" key="1">
    <citation type="submission" date="2011-06" db="EMBL/GenBank/DDBJ databases">
        <title>Complete genome sequence of Paenibacillus mucilaginosus KNP414.</title>
        <authorList>
            <person name="Wang J."/>
            <person name="Hu S."/>
            <person name="Hu X."/>
            <person name="Zhang B."/>
            <person name="Dong D."/>
            <person name="Zhang S."/>
            <person name="Zhao K."/>
            <person name="Wu D."/>
        </authorList>
    </citation>
    <scope>NUCLEOTIDE SEQUENCE [LARGE SCALE GENOMIC DNA]</scope>
    <source>
        <strain evidence="7">KNP414</strain>
    </source>
</reference>
<dbReference type="Pfam" id="PF00126">
    <property type="entry name" value="HTH_1"/>
    <property type="match status" value="1"/>
</dbReference>
<dbReference type="InterPro" id="IPR005119">
    <property type="entry name" value="LysR_subst-bd"/>
</dbReference>
<dbReference type="InterPro" id="IPR000847">
    <property type="entry name" value="LysR_HTH_N"/>
</dbReference>
<dbReference type="Pfam" id="PF03466">
    <property type="entry name" value="LysR_substrate"/>
    <property type="match status" value="1"/>
</dbReference>
<dbReference type="HOGENOM" id="CLU_039613_6_1_9"/>
<name>F8F8H5_PAEMK</name>
<dbReference type="CDD" id="cd05466">
    <property type="entry name" value="PBP2_LTTR_substrate"/>
    <property type="match status" value="1"/>
</dbReference>
<evidence type="ECO:0000259" key="5">
    <source>
        <dbReference type="PROSITE" id="PS50931"/>
    </source>
</evidence>
<dbReference type="PANTHER" id="PTHR30126">
    <property type="entry name" value="HTH-TYPE TRANSCRIPTIONAL REGULATOR"/>
    <property type="match status" value="1"/>
</dbReference>